<dbReference type="OrthoDB" id="10433322at2759"/>
<gene>
    <name evidence="2" type="ORF">BpHYR1_018956</name>
</gene>
<keyword evidence="3" id="KW-1185">Reference proteome</keyword>
<comment type="caution">
    <text evidence="2">The sequence shown here is derived from an EMBL/GenBank/DDBJ whole genome shotgun (WGS) entry which is preliminary data.</text>
</comment>
<keyword evidence="1" id="KW-1133">Transmembrane helix</keyword>
<dbReference type="AlphaFoldDB" id="A0A3M7QMP2"/>
<name>A0A3M7QMP2_BRAPC</name>
<evidence type="ECO:0000313" key="3">
    <source>
        <dbReference type="Proteomes" id="UP000276133"/>
    </source>
</evidence>
<evidence type="ECO:0008006" key="4">
    <source>
        <dbReference type="Google" id="ProtNLM"/>
    </source>
</evidence>
<evidence type="ECO:0000256" key="1">
    <source>
        <dbReference type="SAM" id="Phobius"/>
    </source>
</evidence>
<dbReference type="Proteomes" id="UP000276133">
    <property type="component" value="Unassembled WGS sequence"/>
</dbReference>
<keyword evidence="1" id="KW-0812">Transmembrane</keyword>
<protein>
    <recommendedName>
        <fullName evidence="4">Transmembrane protein</fullName>
    </recommendedName>
</protein>
<evidence type="ECO:0000313" key="2">
    <source>
        <dbReference type="EMBL" id="RNA12696.1"/>
    </source>
</evidence>
<organism evidence="2 3">
    <name type="scientific">Brachionus plicatilis</name>
    <name type="common">Marine rotifer</name>
    <name type="synonym">Brachionus muelleri</name>
    <dbReference type="NCBI Taxonomy" id="10195"/>
    <lineage>
        <taxon>Eukaryota</taxon>
        <taxon>Metazoa</taxon>
        <taxon>Spiralia</taxon>
        <taxon>Gnathifera</taxon>
        <taxon>Rotifera</taxon>
        <taxon>Eurotatoria</taxon>
        <taxon>Monogononta</taxon>
        <taxon>Pseudotrocha</taxon>
        <taxon>Ploima</taxon>
        <taxon>Brachionidae</taxon>
        <taxon>Brachionus</taxon>
    </lineage>
</organism>
<sequence>MHGITIVQEEETPADLFKSQELTLKKNYRAHKYRIVSITYAVFTCLFGIVLSTIEPFKACKLAVQNANMISRCSLRYSLYLCMIAKQQQKIAIKHPTGYNRRVSTNFKSSQFAGFKFLDTFLNKDFLKLIQKNSSRKHTLANFDFLIIFSLIIDKKNHNLHLDQYIHKNEKPNFGLFITPWSN</sequence>
<reference evidence="2 3" key="1">
    <citation type="journal article" date="2018" name="Sci. Rep.">
        <title>Genomic signatures of local adaptation to the degree of environmental predictability in rotifers.</title>
        <authorList>
            <person name="Franch-Gras L."/>
            <person name="Hahn C."/>
            <person name="Garcia-Roger E.M."/>
            <person name="Carmona M.J."/>
            <person name="Serra M."/>
            <person name="Gomez A."/>
        </authorList>
    </citation>
    <scope>NUCLEOTIDE SEQUENCE [LARGE SCALE GENOMIC DNA]</scope>
    <source>
        <strain evidence="2">HYR1</strain>
    </source>
</reference>
<dbReference type="EMBL" id="REGN01005631">
    <property type="protein sequence ID" value="RNA12696.1"/>
    <property type="molecule type" value="Genomic_DNA"/>
</dbReference>
<proteinExistence type="predicted"/>
<feature type="transmembrane region" description="Helical" evidence="1">
    <location>
        <begin position="35"/>
        <end position="54"/>
    </location>
</feature>
<accession>A0A3M7QMP2</accession>
<keyword evidence="1" id="KW-0472">Membrane</keyword>